<protein>
    <submittedName>
        <fullName evidence="2">SMC domain-containing protein</fullName>
    </submittedName>
</protein>
<evidence type="ECO:0000259" key="1">
    <source>
        <dbReference type="Pfam" id="PF13304"/>
    </source>
</evidence>
<proteinExistence type="predicted"/>
<dbReference type="PANTHER" id="PTHR43581:SF2">
    <property type="entry name" value="EXCINUCLEASE ATPASE SUBUNIT"/>
    <property type="match status" value="1"/>
</dbReference>
<gene>
    <name evidence="2" type="ORF">B1B_11509</name>
</gene>
<dbReference type="PANTHER" id="PTHR43581">
    <property type="entry name" value="ATP/GTP PHOSPHATASE"/>
    <property type="match status" value="1"/>
</dbReference>
<dbReference type="GO" id="GO:0016887">
    <property type="term" value="F:ATP hydrolysis activity"/>
    <property type="evidence" value="ECO:0007669"/>
    <property type="project" value="InterPro"/>
</dbReference>
<reference evidence="2" key="2">
    <citation type="journal article" date="2014" name="ISME J.">
        <title>Microbial stratification in low pH oxic and suboxic macroscopic growths along an acid mine drainage.</title>
        <authorList>
            <person name="Mendez-Garcia C."/>
            <person name="Mesa V."/>
            <person name="Sprenger R.R."/>
            <person name="Richter M."/>
            <person name="Diez M.S."/>
            <person name="Solano J."/>
            <person name="Bargiela R."/>
            <person name="Golyshina O.V."/>
            <person name="Manteca A."/>
            <person name="Ramos J.L."/>
            <person name="Gallego J.R."/>
            <person name="Llorente I."/>
            <person name="Martins Dos Santos V.A."/>
            <person name="Jensen O.N."/>
            <person name="Pelaez A.I."/>
            <person name="Sanchez J."/>
            <person name="Ferrer M."/>
        </authorList>
    </citation>
    <scope>NUCLEOTIDE SEQUENCE</scope>
</reference>
<accession>T1B680</accession>
<organism evidence="2">
    <name type="scientific">mine drainage metagenome</name>
    <dbReference type="NCBI Taxonomy" id="410659"/>
    <lineage>
        <taxon>unclassified sequences</taxon>
        <taxon>metagenomes</taxon>
        <taxon>ecological metagenomes</taxon>
    </lineage>
</organism>
<dbReference type="InterPro" id="IPR027417">
    <property type="entry name" value="P-loop_NTPase"/>
</dbReference>
<feature type="domain" description="ATPase AAA-type core" evidence="1">
    <location>
        <begin position="7"/>
        <end position="51"/>
    </location>
</feature>
<dbReference type="GO" id="GO:0005524">
    <property type="term" value="F:ATP binding"/>
    <property type="evidence" value="ECO:0007669"/>
    <property type="project" value="InterPro"/>
</dbReference>
<comment type="caution">
    <text evidence="2">The sequence shown here is derived from an EMBL/GenBank/DDBJ whole genome shotgun (WGS) entry which is preliminary data.</text>
</comment>
<dbReference type="Gene3D" id="3.40.50.300">
    <property type="entry name" value="P-loop containing nucleotide triphosphate hydrolases"/>
    <property type="match status" value="1"/>
</dbReference>
<dbReference type="InterPro" id="IPR051396">
    <property type="entry name" value="Bact_Antivir_Def_Nuclease"/>
</dbReference>
<reference evidence="2" key="1">
    <citation type="submission" date="2013-08" db="EMBL/GenBank/DDBJ databases">
        <authorList>
            <person name="Mendez C."/>
            <person name="Richter M."/>
            <person name="Ferrer M."/>
            <person name="Sanchez J."/>
        </authorList>
    </citation>
    <scope>NUCLEOTIDE SEQUENCE</scope>
</reference>
<dbReference type="Pfam" id="PF13304">
    <property type="entry name" value="AAA_21"/>
    <property type="match status" value="1"/>
</dbReference>
<name>T1B680_9ZZZZ</name>
<evidence type="ECO:0000313" key="2">
    <source>
        <dbReference type="EMBL" id="EQD49675.1"/>
    </source>
</evidence>
<dbReference type="SUPFAM" id="SSF52540">
    <property type="entry name" value="P-loop containing nucleoside triphosphate hydrolases"/>
    <property type="match status" value="1"/>
</dbReference>
<dbReference type="InterPro" id="IPR003959">
    <property type="entry name" value="ATPase_AAA_core"/>
</dbReference>
<sequence>PRVLAETPGLVLIDELDVHLHPRWQRRVAADLKATFPAIQFVCTSHSPQIIGELPPNEIRLLKGCEIITPDHSYGVDSSRVLEELMDAKSRNNAVGKRLGDLANLIDQEKFEDARKLYGDLALMVGEDDPEMTRAKTLMAFLESKL</sequence>
<dbReference type="EMBL" id="AUZY01007488">
    <property type="protein sequence ID" value="EQD49675.1"/>
    <property type="molecule type" value="Genomic_DNA"/>
</dbReference>
<feature type="non-terminal residue" evidence="2">
    <location>
        <position position="1"/>
    </location>
</feature>
<dbReference type="AlphaFoldDB" id="T1B680"/>